<dbReference type="SUPFAM" id="SSF82282">
    <property type="entry name" value="Homocysteine S-methyltransferase"/>
    <property type="match status" value="1"/>
</dbReference>
<evidence type="ECO:0000256" key="1">
    <source>
        <dbReference type="ARBA" id="ARBA00022603"/>
    </source>
</evidence>
<keyword evidence="1 3" id="KW-0489">Methyltransferase</keyword>
<dbReference type="EMBL" id="WUMV01000003">
    <property type="protein sequence ID" value="MXN65530.1"/>
    <property type="molecule type" value="Genomic_DNA"/>
</dbReference>
<proteinExistence type="predicted"/>
<feature type="binding site" evidence="3">
    <location>
        <position position="294"/>
    </location>
    <ligand>
        <name>Zn(2+)</name>
        <dbReference type="ChEBI" id="CHEBI:29105"/>
    </ligand>
</feature>
<comment type="cofactor">
    <cofactor evidence="3">
        <name>Zn(2+)</name>
        <dbReference type="ChEBI" id="CHEBI:29105"/>
    </cofactor>
</comment>
<dbReference type="InterPro" id="IPR003726">
    <property type="entry name" value="HCY_dom"/>
</dbReference>
<keyword evidence="6" id="KW-1185">Reference proteome</keyword>
<evidence type="ECO:0000259" key="4">
    <source>
        <dbReference type="PROSITE" id="PS50970"/>
    </source>
</evidence>
<keyword evidence="3" id="KW-0862">Zinc</keyword>
<dbReference type="Gene3D" id="3.20.20.330">
    <property type="entry name" value="Homocysteine-binding-like domain"/>
    <property type="match status" value="1"/>
</dbReference>
<name>A0A7X3LUX2_9HYPH</name>
<organism evidence="5 6">
    <name type="scientific">Stappia sediminis</name>
    <dbReference type="NCBI Taxonomy" id="2692190"/>
    <lineage>
        <taxon>Bacteria</taxon>
        <taxon>Pseudomonadati</taxon>
        <taxon>Pseudomonadota</taxon>
        <taxon>Alphaproteobacteria</taxon>
        <taxon>Hyphomicrobiales</taxon>
        <taxon>Stappiaceae</taxon>
        <taxon>Stappia</taxon>
    </lineage>
</organism>
<dbReference type="AlphaFoldDB" id="A0A7X3LUX2"/>
<feature type="domain" description="Hcy-binding" evidence="4">
    <location>
        <begin position="3"/>
        <end position="309"/>
    </location>
</feature>
<dbReference type="Proteomes" id="UP000433101">
    <property type="component" value="Unassembled WGS sequence"/>
</dbReference>
<feature type="binding site" evidence="3">
    <location>
        <position position="295"/>
    </location>
    <ligand>
        <name>Zn(2+)</name>
        <dbReference type="ChEBI" id="CHEBI:29105"/>
    </ligand>
</feature>
<accession>A0A7X3LUX2</accession>
<comment type="caution">
    <text evidence="5">The sequence shown here is derived from an EMBL/GenBank/DDBJ whole genome shotgun (WGS) entry which is preliminary data.</text>
</comment>
<dbReference type="PANTHER" id="PTHR11103">
    <property type="entry name" value="SLR1189 PROTEIN"/>
    <property type="match status" value="1"/>
</dbReference>
<dbReference type="GO" id="GO:0046872">
    <property type="term" value="F:metal ion binding"/>
    <property type="evidence" value="ECO:0007669"/>
    <property type="project" value="UniProtKB-KW"/>
</dbReference>
<keyword evidence="2 3" id="KW-0808">Transferase</keyword>
<dbReference type="Pfam" id="PF02574">
    <property type="entry name" value="S-methyl_trans"/>
    <property type="match status" value="1"/>
</dbReference>
<dbReference type="PROSITE" id="PS50970">
    <property type="entry name" value="HCY"/>
    <property type="match status" value="1"/>
</dbReference>
<protein>
    <submittedName>
        <fullName evidence="5">Homocysteine S-methyltransferase</fullName>
    </submittedName>
</protein>
<dbReference type="PANTHER" id="PTHR11103:SF18">
    <property type="entry name" value="SLR1189 PROTEIN"/>
    <property type="match status" value="1"/>
</dbReference>
<evidence type="ECO:0000313" key="5">
    <source>
        <dbReference type="EMBL" id="MXN65530.1"/>
    </source>
</evidence>
<gene>
    <name evidence="5" type="ORF">GR183_11515</name>
</gene>
<evidence type="ECO:0000313" key="6">
    <source>
        <dbReference type="Proteomes" id="UP000433101"/>
    </source>
</evidence>
<dbReference type="InterPro" id="IPR036589">
    <property type="entry name" value="HCY_dom_sf"/>
</dbReference>
<sequence>MAAYRKELPQLSEVFLSDGGIETSLIFLDKIDLPYFAAFDLLKNEEGREALRRYYRRYIEIAAKHGIGFILESATWRASPDWGAKLGYTGESLARANRDAIELLVGLGREARHDKPMVVSGCVGPRGDGYDPGEAMTADEAEDYHSFQVGTFARTEADMISAITMTNVPEAVGVTRAAARAGMPVSISFTVETDGKLPTGETLEQAIGDVDKATDGAAAYFMINCAHPTHFGRVVAEGGDWLKRIGGLRANASKRSHEELDAAPDLDDGNPVELGRQYRDLRKGLPNMNVLGGCCGTDHRHIEEICFSCT</sequence>
<reference evidence="5 6" key="1">
    <citation type="submission" date="2019-12" db="EMBL/GenBank/DDBJ databases">
        <authorList>
            <person name="Li M."/>
        </authorList>
    </citation>
    <scope>NUCLEOTIDE SEQUENCE [LARGE SCALE GENOMIC DNA]</scope>
    <source>
        <strain evidence="5 6">GBMRC 2046</strain>
    </source>
</reference>
<keyword evidence="3" id="KW-0479">Metal-binding</keyword>
<evidence type="ECO:0000256" key="2">
    <source>
        <dbReference type="ARBA" id="ARBA00022679"/>
    </source>
</evidence>
<evidence type="ECO:0000256" key="3">
    <source>
        <dbReference type="PROSITE-ProRule" id="PRU00333"/>
    </source>
</evidence>
<dbReference type="GO" id="GO:0008168">
    <property type="term" value="F:methyltransferase activity"/>
    <property type="evidence" value="ECO:0007669"/>
    <property type="project" value="UniProtKB-UniRule"/>
</dbReference>
<dbReference type="GO" id="GO:0032259">
    <property type="term" value="P:methylation"/>
    <property type="evidence" value="ECO:0007669"/>
    <property type="project" value="UniProtKB-KW"/>
</dbReference>
<feature type="binding site" evidence="3">
    <location>
        <position position="225"/>
    </location>
    <ligand>
        <name>Zn(2+)</name>
        <dbReference type="ChEBI" id="CHEBI:29105"/>
    </ligand>
</feature>
<dbReference type="RefSeq" id="WP_160775703.1">
    <property type="nucleotide sequence ID" value="NZ_WUMV01000003.1"/>
</dbReference>